<feature type="transmembrane region" description="Helical" evidence="6">
    <location>
        <begin position="115"/>
        <end position="135"/>
    </location>
</feature>
<dbReference type="InterPro" id="IPR050846">
    <property type="entry name" value="TLCD"/>
</dbReference>
<feature type="domain" description="TLC" evidence="7">
    <location>
        <begin position="73"/>
        <end position="272"/>
    </location>
</feature>
<keyword evidence="8" id="KW-1185">Reference proteome</keyword>
<dbReference type="OrthoDB" id="10052906at2759"/>
<dbReference type="AlphaFoldDB" id="A0A6P4Z3I7"/>
<feature type="transmembrane region" description="Helical" evidence="6">
    <location>
        <begin position="73"/>
        <end position="95"/>
    </location>
</feature>
<evidence type="ECO:0000313" key="8">
    <source>
        <dbReference type="Proteomes" id="UP000515135"/>
    </source>
</evidence>
<dbReference type="GeneID" id="109470966"/>
<dbReference type="PANTHER" id="PTHR13439">
    <property type="entry name" value="CT120 PROTEIN"/>
    <property type="match status" value="1"/>
</dbReference>
<evidence type="ECO:0000256" key="1">
    <source>
        <dbReference type="ARBA" id="ARBA00004141"/>
    </source>
</evidence>
<dbReference type="KEGG" id="bbel:109470966"/>
<accession>A0A6P4Z3I7</accession>
<reference evidence="9" key="1">
    <citation type="submission" date="2025-08" db="UniProtKB">
        <authorList>
            <consortium name="RefSeq"/>
        </authorList>
    </citation>
    <scope>IDENTIFICATION</scope>
    <source>
        <tissue evidence="9">Gonad</tissue>
    </source>
</reference>
<evidence type="ECO:0000313" key="9">
    <source>
        <dbReference type="RefSeq" id="XP_019625632.1"/>
    </source>
</evidence>
<keyword evidence="4 5" id="KW-0472">Membrane</keyword>
<gene>
    <name evidence="9" type="primary">LOC109470966</name>
</gene>
<proteinExistence type="predicted"/>
<keyword evidence="3 6" id="KW-1133">Transmembrane helix</keyword>
<dbReference type="Pfam" id="PF03798">
    <property type="entry name" value="TRAM_LAG1_CLN8"/>
    <property type="match status" value="1"/>
</dbReference>
<keyword evidence="2 5" id="KW-0812">Transmembrane</keyword>
<feature type="transmembrane region" description="Helical" evidence="6">
    <location>
        <begin position="142"/>
        <end position="163"/>
    </location>
</feature>
<dbReference type="GO" id="GO:0055088">
    <property type="term" value="P:lipid homeostasis"/>
    <property type="evidence" value="ECO:0007669"/>
    <property type="project" value="TreeGrafter"/>
</dbReference>
<dbReference type="GO" id="GO:0016020">
    <property type="term" value="C:membrane"/>
    <property type="evidence" value="ECO:0007669"/>
    <property type="project" value="UniProtKB-SubCell"/>
</dbReference>
<evidence type="ECO:0000259" key="7">
    <source>
        <dbReference type="PROSITE" id="PS50922"/>
    </source>
</evidence>
<comment type="subcellular location">
    <subcellularLocation>
        <location evidence="1">Membrane</location>
        <topology evidence="1">Multi-pass membrane protein</topology>
    </subcellularLocation>
</comment>
<evidence type="ECO:0000256" key="3">
    <source>
        <dbReference type="ARBA" id="ARBA00022989"/>
    </source>
</evidence>
<sequence>MTISPAFQPSQAKAMGLLGAINPSWEDIDYNQLHVKLKIIAGSFFFFAFVYLLCHILSSFLKTYNGLRLKERIFWNLAIVRATFGVFCTVVGIWALWWDQELKKDVVFATTPTSFFAICTTIGFFLFECSTLLLSDIIFRKVSILLNLHHWLSLVGYSLILWVGSTHYFATNGLILEMSTPFSALCWVLLKCGRADTRTWWLNQCVLVHTFHLRSVLEAFFWMETYRHWDHIWADMPASMFISFYTELTLVSFVMTPYWTYKKSAQLFNPIDWNFQDAEKTKNTNGAAKKEK</sequence>
<evidence type="ECO:0000256" key="4">
    <source>
        <dbReference type="ARBA" id="ARBA00023136"/>
    </source>
</evidence>
<organism evidence="8 9">
    <name type="scientific">Branchiostoma belcheri</name>
    <name type="common">Amphioxus</name>
    <dbReference type="NCBI Taxonomy" id="7741"/>
    <lineage>
        <taxon>Eukaryota</taxon>
        <taxon>Metazoa</taxon>
        <taxon>Chordata</taxon>
        <taxon>Cephalochordata</taxon>
        <taxon>Leptocardii</taxon>
        <taxon>Amphioxiformes</taxon>
        <taxon>Branchiostomatidae</taxon>
        <taxon>Branchiostoma</taxon>
    </lineage>
</organism>
<feature type="transmembrane region" description="Helical" evidence="6">
    <location>
        <begin position="242"/>
        <end position="261"/>
    </location>
</feature>
<evidence type="ECO:0000256" key="6">
    <source>
        <dbReference type="SAM" id="Phobius"/>
    </source>
</evidence>
<protein>
    <submittedName>
        <fullName evidence="9">Protein CLN8-like</fullName>
    </submittedName>
</protein>
<dbReference type="RefSeq" id="XP_019625632.1">
    <property type="nucleotide sequence ID" value="XM_019770073.1"/>
</dbReference>
<evidence type="ECO:0000256" key="2">
    <source>
        <dbReference type="ARBA" id="ARBA00022692"/>
    </source>
</evidence>
<dbReference type="InterPro" id="IPR006634">
    <property type="entry name" value="TLC-dom"/>
</dbReference>
<dbReference type="PANTHER" id="PTHR13439:SF7">
    <property type="entry name" value="PROTEIN CLN8"/>
    <property type="match status" value="1"/>
</dbReference>
<name>A0A6P4Z3I7_BRABE</name>
<dbReference type="SMART" id="SM00724">
    <property type="entry name" value="TLC"/>
    <property type="match status" value="1"/>
</dbReference>
<dbReference type="Proteomes" id="UP000515135">
    <property type="component" value="Unplaced"/>
</dbReference>
<evidence type="ECO:0000256" key="5">
    <source>
        <dbReference type="PROSITE-ProRule" id="PRU00205"/>
    </source>
</evidence>
<feature type="transmembrane region" description="Helical" evidence="6">
    <location>
        <begin position="39"/>
        <end position="61"/>
    </location>
</feature>
<dbReference type="PROSITE" id="PS50922">
    <property type="entry name" value="TLC"/>
    <property type="match status" value="1"/>
</dbReference>
<dbReference type="GO" id="GO:0005783">
    <property type="term" value="C:endoplasmic reticulum"/>
    <property type="evidence" value="ECO:0007669"/>
    <property type="project" value="TreeGrafter"/>
</dbReference>